<dbReference type="InterPro" id="IPR000719">
    <property type="entry name" value="Prot_kinase_dom"/>
</dbReference>
<dbReference type="Pfam" id="PF11883">
    <property type="entry name" value="DUF3403"/>
    <property type="match status" value="1"/>
</dbReference>
<evidence type="ECO:0000259" key="19">
    <source>
        <dbReference type="PROSITE" id="PS50948"/>
    </source>
</evidence>
<sequence>MKMLLASYFFFLLFLRQPSSSSLGTINPGQSIKDGETLVSAGGKFELGFFEPENSKKRYLGIWYKDPSAYAVIWVANRETPLIDRSGVLLISNQSLLIILNSKNNTVWSSNKTSNVQNPVVQLLDSGNLVVQDRNGTNLLWQSFDSPCDTLLPGMKIGRNFLTGQETFLTSWKSEDNPGHGQFSFWIDPAGFPQLVVRNGTSKHYRLGSWNGVRFTGTPLLPSYVDFLTYEFELNKNGVYYSYKVEECKEECSKNCSCTAYANSNIIGEGSGCVLRFGELIDMRHYTEGGQDIYIRMSSSKPADQYKQELIGIIVSSAILIGMLVVGIIGCIRKKKQRKREKVKGSYIEGYEDGEGTLTNGQEIAVKRLSKSSGQGLTEFKNEVILIAKLQHRNLVKLLGCCIEKDEKMLIYEFMPNKSLDFFIFDQMRSNFLDWKKRFHIIEGVARGLVYLHQDSRLRIIHRDLKASNVLLDKDMNPKISDFGLARIFGGDQTEANTNRVAGTYGYMSPEYAVDGLFSMKSDVFSFGVLILEIVSGKKNRGFFHQEHNHNLLGHAWKLWIEERSMELVDRKLESLAMSEVLRCIQVGLLCVQQRPEDRPSMASVVVMLSSKSLLPKPKQPGFFTERNKPEAESSSTNHGTSSVNEMSTTKLLPR</sequence>
<keyword evidence="10" id="KW-1015">Disulfide bond</keyword>
<dbReference type="EMBL" id="KK914504">
    <property type="protein sequence ID" value="KDP34760.1"/>
    <property type="molecule type" value="Genomic_DNA"/>
</dbReference>
<dbReference type="InterPro" id="IPR036426">
    <property type="entry name" value="Bulb-type_lectin_dom_sf"/>
</dbReference>
<dbReference type="SUPFAM" id="SSF56112">
    <property type="entry name" value="Protein kinase-like (PK-like)"/>
    <property type="match status" value="1"/>
</dbReference>
<dbReference type="EC" id="2.7.11.1" evidence="2"/>
<proteinExistence type="predicted"/>
<feature type="signal peptide" evidence="16">
    <location>
        <begin position="1"/>
        <end position="21"/>
    </location>
</feature>
<dbReference type="PROSITE" id="PS50948">
    <property type="entry name" value="PAN"/>
    <property type="match status" value="1"/>
</dbReference>
<keyword evidence="4" id="KW-0723">Serine/threonine-protein kinase</keyword>
<dbReference type="PANTHER" id="PTHR27002:SF825">
    <property type="entry name" value="RECEPTOR-LIKE SERINE_THREONINE-PROTEIN KINASE"/>
    <property type="match status" value="1"/>
</dbReference>
<dbReference type="CDD" id="cd01098">
    <property type="entry name" value="PAN_AP_plant"/>
    <property type="match status" value="1"/>
</dbReference>
<feature type="chain" id="PRO_5001643126" description="non-specific serine/threonine protein kinase" evidence="16">
    <location>
        <begin position="22"/>
        <end position="655"/>
    </location>
</feature>
<gene>
    <name evidence="20" type="ORF">JCGZ_10540</name>
</gene>
<evidence type="ECO:0000259" key="18">
    <source>
        <dbReference type="PROSITE" id="PS50927"/>
    </source>
</evidence>
<keyword evidence="15" id="KW-1133">Transmembrane helix</keyword>
<feature type="region of interest" description="Disordered" evidence="14">
    <location>
        <begin position="616"/>
        <end position="655"/>
    </location>
</feature>
<dbReference type="Gene3D" id="3.30.200.20">
    <property type="entry name" value="Phosphorylase Kinase, domain 1"/>
    <property type="match status" value="1"/>
</dbReference>
<dbReference type="GO" id="GO:0005524">
    <property type="term" value="F:ATP binding"/>
    <property type="evidence" value="ECO:0007669"/>
    <property type="project" value="UniProtKB-KW"/>
</dbReference>
<reference evidence="20 21" key="1">
    <citation type="journal article" date="2014" name="PLoS ONE">
        <title>Global Analysis of Gene Expression Profiles in Physic Nut (Jatropha curcas L.) Seedlings Exposed to Salt Stress.</title>
        <authorList>
            <person name="Zhang L."/>
            <person name="Zhang C."/>
            <person name="Wu P."/>
            <person name="Chen Y."/>
            <person name="Li M."/>
            <person name="Jiang H."/>
            <person name="Wu G."/>
        </authorList>
    </citation>
    <scope>NUCLEOTIDE SEQUENCE [LARGE SCALE GENOMIC DNA]</scope>
    <source>
        <strain evidence="21">cv. GZQX0401</strain>
        <tissue evidence="20">Young leaves</tissue>
    </source>
</reference>
<dbReference type="CDD" id="cd00028">
    <property type="entry name" value="B_lectin"/>
    <property type="match status" value="1"/>
</dbReference>
<evidence type="ECO:0000256" key="16">
    <source>
        <dbReference type="SAM" id="SignalP"/>
    </source>
</evidence>
<evidence type="ECO:0000256" key="7">
    <source>
        <dbReference type="ARBA" id="ARBA00022741"/>
    </source>
</evidence>
<feature type="transmembrane region" description="Helical" evidence="15">
    <location>
        <begin position="310"/>
        <end position="332"/>
    </location>
</feature>
<evidence type="ECO:0000313" key="21">
    <source>
        <dbReference type="Proteomes" id="UP000027138"/>
    </source>
</evidence>
<dbReference type="InterPro" id="IPR001245">
    <property type="entry name" value="Ser-Thr/Tyr_kinase_cat_dom"/>
</dbReference>
<dbReference type="GO" id="GO:0004674">
    <property type="term" value="F:protein serine/threonine kinase activity"/>
    <property type="evidence" value="ECO:0007669"/>
    <property type="project" value="UniProtKB-KW"/>
</dbReference>
<evidence type="ECO:0000256" key="10">
    <source>
        <dbReference type="ARBA" id="ARBA00023157"/>
    </source>
</evidence>
<comment type="catalytic activity">
    <reaction evidence="12">
        <text>L-threonyl-[protein] + ATP = O-phospho-L-threonyl-[protein] + ADP + H(+)</text>
        <dbReference type="Rhea" id="RHEA:46608"/>
        <dbReference type="Rhea" id="RHEA-COMP:11060"/>
        <dbReference type="Rhea" id="RHEA-COMP:11605"/>
        <dbReference type="ChEBI" id="CHEBI:15378"/>
        <dbReference type="ChEBI" id="CHEBI:30013"/>
        <dbReference type="ChEBI" id="CHEBI:30616"/>
        <dbReference type="ChEBI" id="CHEBI:61977"/>
        <dbReference type="ChEBI" id="CHEBI:456216"/>
        <dbReference type="EC" id="2.7.11.1"/>
    </reaction>
</comment>
<evidence type="ECO:0000256" key="13">
    <source>
        <dbReference type="ARBA" id="ARBA00048679"/>
    </source>
</evidence>
<dbReference type="InterPro" id="IPR001480">
    <property type="entry name" value="Bulb-type_lectin_dom"/>
</dbReference>
<dbReference type="InterPro" id="IPR021820">
    <property type="entry name" value="S-locus_recpt_kinase_C"/>
</dbReference>
<evidence type="ECO:0000256" key="12">
    <source>
        <dbReference type="ARBA" id="ARBA00047899"/>
    </source>
</evidence>
<dbReference type="SMART" id="SM00473">
    <property type="entry name" value="PAN_AP"/>
    <property type="match status" value="1"/>
</dbReference>
<dbReference type="Proteomes" id="UP000027138">
    <property type="component" value="Unassembled WGS sequence"/>
</dbReference>
<evidence type="ECO:0000259" key="17">
    <source>
        <dbReference type="PROSITE" id="PS50011"/>
    </source>
</evidence>
<evidence type="ECO:0000256" key="11">
    <source>
        <dbReference type="ARBA" id="ARBA00023180"/>
    </source>
</evidence>
<dbReference type="FunFam" id="3.30.200.20:FF:000924">
    <property type="entry name" value="Uncharacterized protein"/>
    <property type="match status" value="1"/>
</dbReference>
<feature type="domain" description="Apple" evidence="19">
    <location>
        <begin position="216"/>
        <end position="298"/>
    </location>
</feature>
<keyword evidence="8" id="KW-0418">Kinase</keyword>
<dbReference type="FunFam" id="1.10.510.10:FF:000060">
    <property type="entry name" value="G-type lectin S-receptor-like serine/threonine-protein kinase"/>
    <property type="match status" value="1"/>
</dbReference>
<dbReference type="OrthoDB" id="688481at2759"/>
<dbReference type="Pfam" id="PF08276">
    <property type="entry name" value="PAN_2"/>
    <property type="match status" value="1"/>
</dbReference>
<evidence type="ECO:0000256" key="5">
    <source>
        <dbReference type="ARBA" id="ARBA00022679"/>
    </source>
</evidence>
<evidence type="ECO:0000256" key="8">
    <source>
        <dbReference type="ARBA" id="ARBA00022777"/>
    </source>
</evidence>
<dbReference type="SMART" id="SM00108">
    <property type="entry name" value="B_lectin"/>
    <property type="match status" value="1"/>
</dbReference>
<feature type="compositionally biased region" description="Polar residues" evidence="14">
    <location>
        <begin position="633"/>
        <end position="655"/>
    </location>
</feature>
<keyword evidence="3" id="KW-1003">Cell membrane</keyword>
<keyword evidence="6 16" id="KW-0732">Signal</keyword>
<name>A0A067KR73_JATCU</name>
<dbReference type="SMART" id="SM00220">
    <property type="entry name" value="S_TKc"/>
    <property type="match status" value="1"/>
</dbReference>
<dbReference type="Pfam" id="PF01453">
    <property type="entry name" value="B_lectin"/>
    <property type="match status" value="1"/>
</dbReference>
<dbReference type="Pfam" id="PF07714">
    <property type="entry name" value="PK_Tyr_Ser-Thr"/>
    <property type="match status" value="1"/>
</dbReference>
<dbReference type="PANTHER" id="PTHR27002">
    <property type="entry name" value="RECEPTOR-LIKE SERINE/THREONINE-PROTEIN KINASE SD1-8"/>
    <property type="match status" value="1"/>
</dbReference>
<dbReference type="PROSITE" id="PS50927">
    <property type="entry name" value="BULB_LECTIN"/>
    <property type="match status" value="1"/>
</dbReference>
<dbReference type="InterPro" id="IPR011009">
    <property type="entry name" value="Kinase-like_dom_sf"/>
</dbReference>
<dbReference type="SUPFAM" id="SSF51110">
    <property type="entry name" value="alpha-D-mannose-specific plant lectins"/>
    <property type="match status" value="1"/>
</dbReference>
<evidence type="ECO:0000256" key="2">
    <source>
        <dbReference type="ARBA" id="ARBA00012513"/>
    </source>
</evidence>
<comment type="subcellular location">
    <subcellularLocation>
        <location evidence="1">Cell membrane</location>
        <topology evidence="1">Single-pass type I membrane protein</topology>
    </subcellularLocation>
</comment>
<dbReference type="Gene3D" id="1.10.510.10">
    <property type="entry name" value="Transferase(Phosphotransferase) domain 1"/>
    <property type="match status" value="1"/>
</dbReference>
<dbReference type="PROSITE" id="PS50011">
    <property type="entry name" value="PROTEIN_KINASE_DOM"/>
    <property type="match status" value="1"/>
</dbReference>
<feature type="domain" description="Bulb-type lectin" evidence="18">
    <location>
        <begin position="23"/>
        <end position="144"/>
    </location>
</feature>
<evidence type="ECO:0000256" key="15">
    <source>
        <dbReference type="SAM" id="Phobius"/>
    </source>
</evidence>
<feature type="domain" description="Protein kinase" evidence="17">
    <location>
        <begin position="318"/>
        <end position="615"/>
    </location>
</feature>
<keyword evidence="5" id="KW-0808">Transferase</keyword>
<keyword evidence="15" id="KW-0812">Transmembrane</keyword>
<evidence type="ECO:0000313" key="20">
    <source>
        <dbReference type="EMBL" id="KDP34760.1"/>
    </source>
</evidence>
<dbReference type="PROSITE" id="PS00108">
    <property type="entry name" value="PROTEIN_KINASE_ST"/>
    <property type="match status" value="1"/>
</dbReference>
<dbReference type="FunFam" id="2.90.10.10:FF:000004">
    <property type="entry name" value="G-type lectin S-receptor-like serine/threonine-protein kinase"/>
    <property type="match status" value="1"/>
</dbReference>
<comment type="catalytic activity">
    <reaction evidence="13">
        <text>L-seryl-[protein] + ATP = O-phospho-L-seryl-[protein] + ADP + H(+)</text>
        <dbReference type="Rhea" id="RHEA:17989"/>
        <dbReference type="Rhea" id="RHEA-COMP:9863"/>
        <dbReference type="Rhea" id="RHEA-COMP:11604"/>
        <dbReference type="ChEBI" id="CHEBI:15378"/>
        <dbReference type="ChEBI" id="CHEBI:29999"/>
        <dbReference type="ChEBI" id="CHEBI:30616"/>
        <dbReference type="ChEBI" id="CHEBI:83421"/>
        <dbReference type="ChEBI" id="CHEBI:456216"/>
        <dbReference type="EC" id="2.7.11.1"/>
    </reaction>
</comment>
<organism evidence="20 21">
    <name type="scientific">Jatropha curcas</name>
    <name type="common">Barbados nut</name>
    <dbReference type="NCBI Taxonomy" id="180498"/>
    <lineage>
        <taxon>Eukaryota</taxon>
        <taxon>Viridiplantae</taxon>
        <taxon>Streptophyta</taxon>
        <taxon>Embryophyta</taxon>
        <taxon>Tracheophyta</taxon>
        <taxon>Spermatophyta</taxon>
        <taxon>Magnoliopsida</taxon>
        <taxon>eudicotyledons</taxon>
        <taxon>Gunneridae</taxon>
        <taxon>Pentapetalae</taxon>
        <taxon>rosids</taxon>
        <taxon>fabids</taxon>
        <taxon>Malpighiales</taxon>
        <taxon>Euphorbiaceae</taxon>
        <taxon>Crotonoideae</taxon>
        <taxon>Jatropheae</taxon>
        <taxon>Jatropha</taxon>
    </lineage>
</organism>
<dbReference type="CDD" id="cd14066">
    <property type="entry name" value="STKc_IRAK"/>
    <property type="match status" value="1"/>
</dbReference>
<evidence type="ECO:0000256" key="14">
    <source>
        <dbReference type="SAM" id="MobiDB-lite"/>
    </source>
</evidence>
<keyword evidence="7" id="KW-0547">Nucleotide-binding</keyword>
<dbReference type="AlphaFoldDB" id="A0A067KR73"/>
<evidence type="ECO:0000256" key="3">
    <source>
        <dbReference type="ARBA" id="ARBA00022475"/>
    </source>
</evidence>
<dbReference type="InterPro" id="IPR008271">
    <property type="entry name" value="Ser/Thr_kinase_AS"/>
</dbReference>
<keyword evidence="21" id="KW-1185">Reference proteome</keyword>
<keyword evidence="9" id="KW-0067">ATP-binding</keyword>
<evidence type="ECO:0000256" key="9">
    <source>
        <dbReference type="ARBA" id="ARBA00022840"/>
    </source>
</evidence>
<dbReference type="GO" id="GO:0005886">
    <property type="term" value="C:plasma membrane"/>
    <property type="evidence" value="ECO:0007669"/>
    <property type="project" value="UniProtKB-SubCell"/>
</dbReference>
<keyword evidence="15" id="KW-0472">Membrane</keyword>
<evidence type="ECO:0000256" key="6">
    <source>
        <dbReference type="ARBA" id="ARBA00022729"/>
    </source>
</evidence>
<dbReference type="InterPro" id="IPR003609">
    <property type="entry name" value="Pan_app"/>
</dbReference>
<evidence type="ECO:0000256" key="1">
    <source>
        <dbReference type="ARBA" id="ARBA00004251"/>
    </source>
</evidence>
<accession>A0A067KR73</accession>
<dbReference type="Gene3D" id="2.90.10.10">
    <property type="entry name" value="Bulb-type lectin domain"/>
    <property type="match status" value="1"/>
</dbReference>
<protein>
    <recommendedName>
        <fullName evidence="2">non-specific serine/threonine protein kinase</fullName>
        <ecNumber evidence="2">2.7.11.1</ecNumber>
    </recommendedName>
</protein>
<evidence type="ECO:0000256" key="4">
    <source>
        <dbReference type="ARBA" id="ARBA00022527"/>
    </source>
</evidence>
<keyword evidence="11" id="KW-0325">Glycoprotein</keyword>